<dbReference type="EMBL" id="CACVKT020000621">
    <property type="protein sequence ID" value="CAC5361547.1"/>
    <property type="molecule type" value="Genomic_DNA"/>
</dbReference>
<keyword evidence="3" id="KW-1185">Reference proteome</keyword>
<evidence type="ECO:0000313" key="3">
    <source>
        <dbReference type="Proteomes" id="UP000507470"/>
    </source>
</evidence>
<protein>
    <submittedName>
        <fullName evidence="2">Uncharacterized protein</fullName>
    </submittedName>
</protein>
<feature type="compositionally biased region" description="Polar residues" evidence="1">
    <location>
        <begin position="467"/>
        <end position="477"/>
    </location>
</feature>
<gene>
    <name evidence="2" type="ORF">MCOR_3647</name>
</gene>
<dbReference type="AlphaFoldDB" id="A0A6J8A767"/>
<accession>A0A6J8A767</accession>
<organism evidence="2 3">
    <name type="scientific">Mytilus coruscus</name>
    <name type="common">Sea mussel</name>
    <dbReference type="NCBI Taxonomy" id="42192"/>
    <lineage>
        <taxon>Eukaryota</taxon>
        <taxon>Metazoa</taxon>
        <taxon>Spiralia</taxon>
        <taxon>Lophotrochozoa</taxon>
        <taxon>Mollusca</taxon>
        <taxon>Bivalvia</taxon>
        <taxon>Autobranchia</taxon>
        <taxon>Pteriomorphia</taxon>
        <taxon>Mytilida</taxon>
        <taxon>Mytiloidea</taxon>
        <taxon>Mytilidae</taxon>
        <taxon>Mytilinae</taxon>
        <taxon>Mytilus</taxon>
    </lineage>
</organism>
<dbReference type="Proteomes" id="UP000507470">
    <property type="component" value="Unassembled WGS sequence"/>
</dbReference>
<name>A0A6J8A767_MYTCO</name>
<evidence type="ECO:0000256" key="1">
    <source>
        <dbReference type="SAM" id="MobiDB-lite"/>
    </source>
</evidence>
<sequence>MKLQPIKHQEIFQQECIEQDISGDDIAVISNSDNSCGIYFAQFLDDVVNNEISIDEDKISSLHKQYKYNFTKDEWIKICLFETHFLLEFEEAEYAEFEEQLAAKYIFLQNIEAVKEITKSINRTSKRTIKSRQKRQNTASENEEIQIYSEKVHIVKKLHLNRKHDLKCGLIILLQPDTFASFLADNGKIARFRFLEEFQQTGLPERIIFAYRLPDLTTKPDVDIPETIPPCEECHINDNKPSAPLHWKNFNLLQKWSLDVPLSVQILLESFVNQKSLDRSSELENFVKTKLLKLYSLYDTLLNLTNRNYCGVLQDLNTQELAMNYQSVSTVFSISSSSGATLSLNSAEKKLKQKAADDICNYNTYIRRYPMKYQTLAGMRNNLIHEELVQETDSEGSGCSSSENDEDKTIDYEVCLSEDENSDEASKAEEIDIEEEIYLQNIFEDVEIKITSDKELDNLDSYFKPLDQSTDANTQDSVESENEDENATSITSDVDKTPTPATGRDDDIQKLREVLDDIMTKVNSNDAAQGGLKILFAPDNKIGSNLLKLLSSSKKYQNFLPEFPILHLRKSKITNFYTAYRNAGIIEILKYMRDEEFNDWKKLISVEHINMASKYIRRLSIALKVAFVTKFLQSLQVEEQNAMKDDLKNENANCMKWNDQFENFLEYGKSQNATFMLHTEMLNHSEEISILSFAERLGGSEGNSLMLAAVKMSLPFAFLNGSTSYAAYAVNLLHEHYKSGKLGLGKGAHAVR</sequence>
<reference evidence="2 3" key="1">
    <citation type="submission" date="2020-06" db="EMBL/GenBank/DDBJ databases">
        <authorList>
            <person name="Li R."/>
            <person name="Bekaert M."/>
        </authorList>
    </citation>
    <scope>NUCLEOTIDE SEQUENCE [LARGE SCALE GENOMIC DNA]</scope>
    <source>
        <strain evidence="3">wild</strain>
    </source>
</reference>
<proteinExistence type="predicted"/>
<evidence type="ECO:0000313" key="2">
    <source>
        <dbReference type="EMBL" id="CAC5361547.1"/>
    </source>
</evidence>
<feature type="region of interest" description="Disordered" evidence="1">
    <location>
        <begin position="464"/>
        <end position="506"/>
    </location>
</feature>